<sequence>MEASAGGKRAYSIIVPTYNERLNVALIVYLIFKHLPDVDFEIIIVDDGSPDGTQDIVKQLQQLYGEDRVLLRARPMKLGLGTAYLHGLKHASGEFVVIMDADLSHHPKYLPSFIRKQKETGADIVTGTRYVKNGGVHGWNLMRKLTSRGANVLAQTLLQPGASDLTGSFSKGYVFQMEMIVRATRKNYHIEEVPITFVDRVFGISKLGGSEIVGYLKGLVYLLLTT</sequence>
<dbReference type="InterPro" id="IPR029044">
    <property type="entry name" value="Nucleotide-diphossugar_trans"/>
</dbReference>
<dbReference type="InterPro" id="IPR039528">
    <property type="entry name" value="DPM1-like"/>
</dbReference>
<comment type="function">
    <text evidence="4">Transfers mannose from GDP-mannose to dolichol monophosphate to form dolichol phosphate mannose (Dol-P-Man) which is the mannosyl donor in pathways leading to N-glycosylation, glycosyl phosphatidylinositol membrane anchoring, and O-mannosylation of proteins.</text>
</comment>
<dbReference type="FunFam" id="3.90.550.10:FF:000082">
    <property type="entry name" value="Dolichol-phosphate mannosyltransferase subunit 1"/>
    <property type="match status" value="1"/>
</dbReference>
<evidence type="ECO:0000256" key="1">
    <source>
        <dbReference type="ARBA" id="ARBA00006739"/>
    </source>
</evidence>
<dbReference type="SUPFAM" id="SSF53448">
    <property type="entry name" value="Nucleotide-diphospho-sugar transferases"/>
    <property type="match status" value="1"/>
</dbReference>
<protein>
    <recommendedName>
        <fullName evidence="4">Dolichol-phosphate mannosyltransferase subunit 1</fullName>
        <ecNumber evidence="4">2.4.1.83</ecNumber>
    </recommendedName>
</protein>
<keyword evidence="4" id="KW-0256">Endoplasmic reticulum</keyword>
<feature type="domain" description="Glycosyltransferase 2-like" evidence="5">
    <location>
        <begin position="12"/>
        <end position="169"/>
    </location>
</feature>
<dbReference type="EMBL" id="RWGY01000248">
    <property type="protein sequence ID" value="TVU02960.1"/>
    <property type="molecule type" value="Genomic_DNA"/>
</dbReference>
<dbReference type="GO" id="GO:0004582">
    <property type="term" value="F:dolichyl-phosphate beta-D-mannosyltransferase activity"/>
    <property type="evidence" value="ECO:0007669"/>
    <property type="project" value="UniProtKB-UniRule"/>
</dbReference>
<dbReference type="OrthoDB" id="2603at2759"/>
<dbReference type="AlphaFoldDB" id="A0A5J9SVE3"/>
<dbReference type="GO" id="GO:0035269">
    <property type="term" value="P:protein O-linked glycosylation via mannose"/>
    <property type="evidence" value="ECO:0007669"/>
    <property type="project" value="TreeGrafter"/>
</dbReference>
<comment type="similarity">
    <text evidence="1 4">Belongs to the glycosyltransferase 2 family.</text>
</comment>
<dbReference type="CDD" id="cd06442">
    <property type="entry name" value="DPM1_like"/>
    <property type="match status" value="1"/>
</dbReference>
<dbReference type="Pfam" id="PF00535">
    <property type="entry name" value="Glycos_transf_2"/>
    <property type="match status" value="1"/>
</dbReference>
<accession>A0A5J9SVE3</accession>
<dbReference type="PANTHER" id="PTHR43398:SF1">
    <property type="entry name" value="DOLICHOL-PHOSPHATE MANNOSYLTRANSFERASE SUBUNIT 1"/>
    <property type="match status" value="1"/>
</dbReference>
<keyword evidence="7" id="KW-1185">Reference proteome</keyword>
<gene>
    <name evidence="6" type="ORF">EJB05_51505</name>
</gene>
<dbReference type="Proteomes" id="UP000324897">
    <property type="component" value="Unassembled WGS sequence"/>
</dbReference>
<dbReference type="GO" id="GO:0006488">
    <property type="term" value="P:dolichol-linked oligosaccharide biosynthetic process"/>
    <property type="evidence" value="ECO:0007669"/>
    <property type="project" value="TreeGrafter"/>
</dbReference>
<dbReference type="UniPathway" id="UPA00378"/>
<evidence type="ECO:0000259" key="5">
    <source>
        <dbReference type="Pfam" id="PF00535"/>
    </source>
</evidence>
<dbReference type="InterPro" id="IPR001173">
    <property type="entry name" value="Glyco_trans_2-like"/>
</dbReference>
<dbReference type="GO" id="GO:0006506">
    <property type="term" value="P:GPI anchor biosynthetic process"/>
    <property type="evidence" value="ECO:0007669"/>
    <property type="project" value="TreeGrafter"/>
</dbReference>
<evidence type="ECO:0000256" key="2">
    <source>
        <dbReference type="ARBA" id="ARBA00022676"/>
    </source>
</evidence>
<proteinExistence type="inferred from homology"/>
<keyword evidence="2 4" id="KW-0328">Glycosyltransferase</keyword>
<comment type="catalytic activity">
    <reaction evidence="4">
        <text>a di-trans,poly-cis-dolichyl phosphate + GDP-alpha-D-mannose = a di-trans,poly-cis-dolichyl beta-D-mannosyl phosphate + GDP</text>
        <dbReference type="Rhea" id="RHEA:21184"/>
        <dbReference type="Rhea" id="RHEA-COMP:19498"/>
        <dbReference type="Rhea" id="RHEA-COMP:19501"/>
        <dbReference type="ChEBI" id="CHEBI:57527"/>
        <dbReference type="ChEBI" id="CHEBI:57683"/>
        <dbReference type="ChEBI" id="CHEBI:58189"/>
        <dbReference type="ChEBI" id="CHEBI:58211"/>
    </reaction>
</comment>
<name>A0A5J9SVE3_9POAL</name>
<dbReference type="Gramene" id="TVU02960">
    <property type="protein sequence ID" value="TVU02960"/>
    <property type="gene ID" value="EJB05_51505"/>
</dbReference>
<organism evidence="6 7">
    <name type="scientific">Eragrostis curvula</name>
    <name type="common">weeping love grass</name>
    <dbReference type="NCBI Taxonomy" id="38414"/>
    <lineage>
        <taxon>Eukaryota</taxon>
        <taxon>Viridiplantae</taxon>
        <taxon>Streptophyta</taxon>
        <taxon>Embryophyta</taxon>
        <taxon>Tracheophyta</taxon>
        <taxon>Spermatophyta</taxon>
        <taxon>Magnoliopsida</taxon>
        <taxon>Liliopsida</taxon>
        <taxon>Poales</taxon>
        <taxon>Poaceae</taxon>
        <taxon>PACMAD clade</taxon>
        <taxon>Chloridoideae</taxon>
        <taxon>Eragrostideae</taxon>
        <taxon>Eragrostidinae</taxon>
        <taxon>Eragrostis</taxon>
    </lineage>
</organism>
<comment type="caution">
    <text evidence="6">The sequence shown here is derived from an EMBL/GenBank/DDBJ whole genome shotgun (WGS) entry which is preliminary data.</text>
</comment>
<dbReference type="Gene3D" id="3.90.550.10">
    <property type="entry name" value="Spore Coat Polysaccharide Biosynthesis Protein SpsA, Chain A"/>
    <property type="match status" value="1"/>
</dbReference>
<evidence type="ECO:0000313" key="6">
    <source>
        <dbReference type="EMBL" id="TVU02960.1"/>
    </source>
</evidence>
<evidence type="ECO:0000256" key="3">
    <source>
        <dbReference type="ARBA" id="ARBA00022679"/>
    </source>
</evidence>
<comment type="subunit">
    <text evidence="4">Component of the dolichol-phosphate mannose (DPM) synthase complex.</text>
</comment>
<comment type="subcellular location">
    <subcellularLocation>
        <location evidence="4">Endoplasmic reticulum</location>
    </subcellularLocation>
</comment>
<evidence type="ECO:0000313" key="7">
    <source>
        <dbReference type="Proteomes" id="UP000324897"/>
    </source>
</evidence>
<dbReference type="GO" id="GO:0005789">
    <property type="term" value="C:endoplasmic reticulum membrane"/>
    <property type="evidence" value="ECO:0007669"/>
    <property type="project" value="TreeGrafter"/>
</dbReference>
<reference evidence="6 7" key="1">
    <citation type="journal article" date="2019" name="Sci. Rep.">
        <title>A high-quality genome of Eragrostis curvula grass provides insights into Poaceae evolution and supports new strategies to enhance forage quality.</title>
        <authorList>
            <person name="Carballo J."/>
            <person name="Santos B.A.C.M."/>
            <person name="Zappacosta D."/>
            <person name="Garbus I."/>
            <person name="Selva J.P."/>
            <person name="Gallo C.A."/>
            <person name="Diaz A."/>
            <person name="Albertini E."/>
            <person name="Caccamo M."/>
            <person name="Echenique V."/>
        </authorList>
    </citation>
    <scope>NUCLEOTIDE SEQUENCE [LARGE SCALE GENOMIC DNA]</scope>
    <source>
        <strain evidence="7">cv. Victoria</strain>
        <tissue evidence="6">Leaf</tissue>
    </source>
</reference>
<evidence type="ECO:0000256" key="4">
    <source>
        <dbReference type="RuleBase" id="RU365083"/>
    </source>
</evidence>
<dbReference type="EC" id="2.4.1.83" evidence="4"/>
<dbReference type="PANTHER" id="PTHR43398">
    <property type="entry name" value="DOLICHOL-PHOSPHATE MANNOSYLTRANSFERASE SUBUNIT 1"/>
    <property type="match status" value="1"/>
</dbReference>
<comment type="pathway">
    <text evidence="4">Protein modification; protein glycosylation.</text>
</comment>
<keyword evidence="3 4" id="KW-0808">Transferase</keyword>